<evidence type="ECO:0000256" key="1">
    <source>
        <dbReference type="SAM" id="SignalP"/>
    </source>
</evidence>
<dbReference type="SUPFAM" id="SSF53254">
    <property type="entry name" value="Phosphoglycerate mutase-like"/>
    <property type="match status" value="1"/>
</dbReference>
<protein>
    <recommendedName>
        <fullName evidence="4">Phosphoglycerate mutase family protein</fullName>
    </recommendedName>
</protein>
<keyword evidence="1" id="KW-0732">Signal</keyword>
<sequence>MKATFLLLAGAALASAQTVYFIRHGEKPSDDSDPNLSTQGQERAQCLRTVFGASSQYNIGYIIAEKPKDDSRLRPLATVTPLAQDLGLTVDTSCGKTKSDCVADLVNDYTGSGNILICWEHSELTNIADAIGIDNAPTYPDDSFNLIWTSPAPYTSVTSITSENCPGLDN</sequence>
<dbReference type="STRING" id="1042311.A0A2T3Z833"/>
<keyword evidence="3" id="KW-1185">Reference proteome</keyword>
<reference evidence="2 3" key="1">
    <citation type="submission" date="2016-07" db="EMBL/GenBank/DDBJ databases">
        <title>Multiple horizontal gene transfer events from other fungi enriched the ability of initially mycotrophic Trichoderma (Ascomycota) to feed on dead plant biomass.</title>
        <authorList>
            <consortium name="DOE Joint Genome Institute"/>
            <person name="Aerts A."/>
            <person name="Atanasova L."/>
            <person name="Chenthamara K."/>
            <person name="Zhang J."/>
            <person name="Grujic M."/>
            <person name="Henrissat B."/>
            <person name="Kuo A."/>
            <person name="Salamov A."/>
            <person name="Lipzen A."/>
            <person name="Labutti K."/>
            <person name="Barry K."/>
            <person name="Miao Y."/>
            <person name="Rahimi M.J."/>
            <person name="Shen Q."/>
            <person name="Grigoriev I.V."/>
            <person name="Kubicek C.P."/>
            <person name="Druzhinina I.S."/>
        </authorList>
    </citation>
    <scope>NUCLEOTIDE SEQUENCE [LARGE SCALE GENOMIC DNA]</scope>
    <source>
        <strain evidence="2 3">CBS 433.97</strain>
    </source>
</reference>
<dbReference type="AlphaFoldDB" id="A0A2T3Z833"/>
<gene>
    <name evidence="2" type="ORF">M441DRAFT_415123</name>
</gene>
<proteinExistence type="predicted"/>
<feature type="chain" id="PRO_5015462103" description="Phosphoglycerate mutase family protein" evidence="1">
    <location>
        <begin position="17"/>
        <end position="170"/>
    </location>
</feature>
<dbReference type="Proteomes" id="UP000240493">
    <property type="component" value="Unassembled WGS sequence"/>
</dbReference>
<evidence type="ECO:0008006" key="4">
    <source>
        <dbReference type="Google" id="ProtNLM"/>
    </source>
</evidence>
<evidence type="ECO:0000313" key="3">
    <source>
        <dbReference type="Proteomes" id="UP000240493"/>
    </source>
</evidence>
<dbReference type="OrthoDB" id="425925at2759"/>
<evidence type="ECO:0000313" key="2">
    <source>
        <dbReference type="EMBL" id="PTB40945.1"/>
    </source>
</evidence>
<organism evidence="2 3">
    <name type="scientific">Trichoderma asperellum (strain ATCC 204424 / CBS 433.97 / NBRC 101777)</name>
    <dbReference type="NCBI Taxonomy" id="1042311"/>
    <lineage>
        <taxon>Eukaryota</taxon>
        <taxon>Fungi</taxon>
        <taxon>Dikarya</taxon>
        <taxon>Ascomycota</taxon>
        <taxon>Pezizomycotina</taxon>
        <taxon>Sordariomycetes</taxon>
        <taxon>Hypocreomycetidae</taxon>
        <taxon>Hypocreales</taxon>
        <taxon>Hypocreaceae</taxon>
        <taxon>Trichoderma</taxon>
    </lineage>
</organism>
<name>A0A2T3Z833_TRIA4</name>
<feature type="signal peptide" evidence="1">
    <location>
        <begin position="1"/>
        <end position="16"/>
    </location>
</feature>
<dbReference type="EMBL" id="KZ679262">
    <property type="protein sequence ID" value="PTB40945.1"/>
    <property type="molecule type" value="Genomic_DNA"/>
</dbReference>
<dbReference type="InterPro" id="IPR029033">
    <property type="entry name" value="His_PPase_superfam"/>
</dbReference>
<accession>A0A2T3Z833</accession>